<dbReference type="EMBL" id="BQNB010021723">
    <property type="protein sequence ID" value="GJU09391.1"/>
    <property type="molecule type" value="Genomic_DNA"/>
</dbReference>
<organism evidence="1 2">
    <name type="scientific">Tanacetum coccineum</name>
    <dbReference type="NCBI Taxonomy" id="301880"/>
    <lineage>
        <taxon>Eukaryota</taxon>
        <taxon>Viridiplantae</taxon>
        <taxon>Streptophyta</taxon>
        <taxon>Embryophyta</taxon>
        <taxon>Tracheophyta</taxon>
        <taxon>Spermatophyta</taxon>
        <taxon>Magnoliopsida</taxon>
        <taxon>eudicotyledons</taxon>
        <taxon>Gunneridae</taxon>
        <taxon>Pentapetalae</taxon>
        <taxon>asterids</taxon>
        <taxon>campanulids</taxon>
        <taxon>Asterales</taxon>
        <taxon>Asteraceae</taxon>
        <taxon>Asteroideae</taxon>
        <taxon>Anthemideae</taxon>
        <taxon>Anthemidinae</taxon>
        <taxon>Tanacetum</taxon>
    </lineage>
</organism>
<evidence type="ECO:0000313" key="1">
    <source>
        <dbReference type="EMBL" id="GJU09391.1"/>
    </source>
</evidence>
<keyword evidence="2" id="KW-1185">Reference proteome</keyword>
<comment type="caution">
    <text evidence="1">The sequence shown here is derived from an EMBL/GenBank/DDBJ whole genome shotgun (WGS) entry which is preliminary data.</text>
</comment>
<reference evidence="1" key="2">
    <citation type="submission" date="2022-01" db="EMBL/GenBank/DDBJ databases">
        <authorList>
            <person name="Yamashiro T."/>
            <person name="Shiraishi A."/>
            <person name="Satake H."/>
            <person name="Nakayama K."/>
        </authorList>
    </citation>
    <scope>NUCLEOTIDE SEQUENCE</scope>
</reference>
<sequence length="374" mass="44222">MYIAKTQEVLHVIDDNYGPTYDTEPLEQVPNDNEYNVFAKDRQHSEQPKTINDTYMMEIVDSNVILNHSDMCNNKFKDDQNADDNDENERVEHASLIANLKVDIDEDKKIQKQFRKANITLTHKLNESKSALTESNNIQDRCRSALHQKEVELEKYITYKDCKLEKEEIEHKYKETLDLLAQQMHQSHEALKTLAYETFKFKEKNDTLIHHGSLENIRYDLLRKEKEQLQKDLKISQDKYIDKIIALENQVKFLNDVVYKTNQSVQTIHMLAPNPSSYYNGRTSFVNPMYLKKVQSAKPCLYKVPYDKDDANIFAPNCDETLILEEESRSKLDKDLVQPYDYTYQNSLYELFTPQKQKSIDQLYFSMKLRKKLW</sequence>
<evidence type="ECO:0000313" key="2">
    <source>
        <dbReference type="Proteomes" id="UP001151760"/>
    </source>
</evidence>
<gene>
    <name evidence="1" type="ORF">Tco_1131787</name>
</gene>
<accession>A0ABQ5JAR5</accession>
<dbReference type="Proteomes" id="UP001151760">
    <property type="component" value="Unassembled WGS sequence"/>
</dbReference>
<name>A0ABQ5JAR5_9ASTR</name>
<protein>
    <submittedName>
        <fullName evidence="1">Uncharacterized protein</fullName>
    </submittedName>
</protein>
<proteinExistence type="predicted"/>
<reference evidence="1" key="1">
    <citation type="journal article" date="2022" name="Int. J. Mol. Sci.">
        <title>Draft Genome of Tanacetum Coccineum: Genomic Comparison of Closely Related Tanacetum-Family Plants.</title>
        <authorList>
            <person name="Yamashiro T."/>
            <person name="Shiraishi A."/>
            <person name="Nakayama K."/>
            <person name="Satake H."/>
        </authorList>
    </citation>
    <scope>NUCLEOTIDE SEQUENCE</scope>
</reference>